<keyword evidence="4" id="KW-0548">Nucleotidyltransferase</keyword>
<proteinExistence type="predicted"/>
<evidence type="ECO:0000256" key="8">
    <source>
        <dbReference type="ARBA" id="ARBA00048744"/>
    </source>
</evidence>
<keyword evidence="2" id="KW-0696">RNA-directed RNA polymerase</keyword>
<evidence type="ECO:0000256" key="7">
    <source>
        <dbReference type="ARBA" id="ARBA00030248"/>
    </source>
</evidence>
<reference evidence="10" key="1">
    <citation type="submission" date="2021-05" db="EMBL/GenBank/DDBJ databases">
        <authorList>
            <person name="Chen Y.-M."/>
            <person name="Zhang Y.-Z."/>
        </authorList>
    </citation>
    <scope>NUCLEOTIDE SEQUENCE</scope>
    <source>
        <strain evidence="10">376R-k141_462894</strain>
    </source>
</reference>
<reference evidence="10" key="2">
    <citation type="journal article" date="2022" name="Nat. Microbiol.">
        <title>RNA viromes from terrestrial sites across China expand environmental viral diversity.</title>
        <authorList>
            <person name="Chiapello M."/>
            <person name="Rodriguez-Romero J."/>
            <person name="Ayllon M.A."/>
            <person name="Turina M."/>
        </authorList>
    </citation>
    <scope>NUCLEOTIDE SEQUENCE</scope>
    <source>
        <strain evidence="10">376R-k141_462894</strain>
    </source>
</reference>
<name>A0ABY3STC7_9VIRU</name>
<dbReference type="EC" id="2.7.7.48" evidence="1"/>
<keyword evidence="6" id="KW-0693">Viral RNA replication</keyword>
<dbReference type="EMBL" id="MZ679735">
    <property type="protein sequence ID" value="UJQ85651.1"/>
    <property type="molecule type" value="Genomic_RNA"/>
</dbReference>
<evidence type="ECO:0000313" key="10">
    <source>
        <dbReference type="EMBL" id="UJQ85651.1"/>
    </source>
</evidence>
<dbReference type="InterPro" id="IPR005093">
    <property type="entry name" value="RNArep_beta"/>
</dbReference>
<evidence type="ECO:0000259" key="9">
    <source>
        <dbReference type="PROSITE" id="PS50522"/>
    </source>
</evidence>
<evidence type="ECO:0000256" key="5">
    <source>
        <dbReference type="ARBA" id="ARBA00022741"/>
    </source>
</evidence>
<keyword evidence="3" id="KW-0808">Transferase</keyword>
<dbReference type="Pfam" id="PF03431">
    <property type="entry name" value="RNA_replicase_B"/>
    <property type="match status" value="1"/>
</dbReference>
<evidence type="ECO:0000256" key="3">
    <source>
        <dbReference type="ARBA" id="ARBA00022679"/>
    </source>
</evidence>
<evidence type="ECO:0000313" key="11">
    <source>
        <dbReference type="Proteomes" id="UP001058056"/>
    </source>
</evidence>
<keyword evidence="5" id="KW-0547">Nucleotide-binding</keyword>
<dbReference type="InterPro" id="IPR007096">
    <property type="entry name" value="RNA-dir_Rpol_cat_phage"/>
</dbReference>
<sequence length="651" mass="74139">MTKRHVTFVLQAYRAIVEDCSSSLPDLRSELERDYSRLSSAGESRGLPFFTIDLVSAGKHFDQCLANERLTPFNLPHFRPFKRSTVIPRLFRGLLLRVFTREGGLQASVCIRSVAYLRQLFSVTKKLRIECDDDRTRKAVRSFYHTDYGVRSGSLDWGADTLSVTDLGSYSFRDLISVHRGEGQLSLDLGDQVESHFPVEMADTLQFVADCSTSLLGVFDPHLWKGKHGPGAVSDLKVTRTSKYEFPYWPEKLSTVFPLADFGFANLGLWVEDCSNSLQNRFLPLEPPSKLISVPKTQKAPRLIASEPTAHQWCQQLVKSFLATRVRTMFLQNVIHFRDQTFNQELARRASITQSHWTIDLSEASDRVSCWVVERMFRRNPFLLQAFHACRTRWIVNTIDLKSPKFHKLRKFSSMGSALTFPVQSIIFSIIALASVLYVRRWDLSIESLEAAAREVLVFGDDILVPKDVGSVTLGVLSSLGFQVNRSKTFGTGRFRESCGGEYFDGHDVTPNYLLTLPSRSKPESIASAVHTHNNFYRRGYYRLAAWLKSTVLQEFKLKLPEVPIGSGTFGWEALSGYSYEGLLRRFSKDYQVRLARYHSLSAKVTYSSDRITSRLLQYFTEAPDPDCIWKSGVVSRPKLNLKLRWGHIAR</sequence>
<protein>
    <recommendedName>
        <fullName evidence="1">RNA-directed RNA polymerase</fullName>
        <ecNumber evidence="1">2.7.7.48</ecNumber>
    </recommendedName>
    <alternativeName>
        <fullName evidence="7">RNA replicase beta chain</fullName>
    </alternativeName>
</protein>
<dbReference type="Proteomes" id="UP001058056">
    <property type="component" value="Segment"/>
</dbReference>
<evidence type="ECO:0000256" key="4">
    <source>
        <dbReference type="ARBA" id="ARBA00022695"/>
    </source>
</evidence>
<evidence type="ECO:0000256" key="2">
    <source>
        <dbReference type="ARBA" id="ARBA00022484"/>
    </source>
</evidence>
<keyword evidence="11" id="KW-1185">Reference proteome</keyword>
<accession>A0ABY3STC7</accession>
<evidence type="ECO:0000256" key="1">
    <source>
        <dbReference type="ARBA" id="ARBA00012494"/>
    </source>
</evidence>
<organism evidence="10 11">
    <name type="scientific">Leviviridae sp</name>
    <dbReference type="NCBI Taxonomy" id="2027243"/>
    <lineage>
        <taxon>Viruses</taxon>
        <taxon>Riboviria</taxon>
        <taxon>Orthornavirae</taxon>
        <taxon>Lenarviricota</taxon>
        <taxon>Leviviricetes</taxon>
        <taxon>Norzivirales</taxon>
        <taxon>Fiersviridae</taxon>
    </lineage>
</organism>
<dbReference type="PROSITE" id="PS50522">
    <property type="entry name" value="RDRP_PHAGE"/>
    <property type="match status" value="1"/>
</dbReference>
<evidence type="ECO:0000256" key="6">
    <source>
        <dbReference type="ARBA" id="ARBA00022953"/>
    </source>
</evidence>
<feature type="domain" description="RdRp catalytic" evidence="9">
    <location>
        <begin position="345"/>
        <end position="493"/>
    </location>
</feature>
<comment type="catalytic activity">
    <reaction evidence="8">
        <text>RNA(n) + a ribonucleoside 5'-triphosphate = RNA(n+1) + diphosphate</text>
        <dbReference type="Rhea" id="RHEA:21248"/>
        <dbReference type="Rhea" id="RHEA-COMP:14527"/>
        <dbReference type="Rhea" id="RHEA-COMP:17342"/>
        <dbReference type="ChEBI" id="CHEBI:33019"/>
        <dbReference type="ChEBI" id="CHEBI:61557"/>
        <dbReference type="ChEBI" id="CHEBI:140395"/>
        <dbReference type="EC" id="2.7.7.48"/>
    </reaction>
</comment>